<evidence type="ECO:0000313" key="2">
    <source>
        <dbReference type="EMBL" id="KAK7105935.1"/>
    </source>
</evidence>
<gene>
    <name evidence="2" type="ORF">V1264_017251</name>
</gene>
<dbReference type="AlphaFoldDB" id="A0AAN9GGI8"/>
<organism evidence="2 3">
    <name type="scientific">Littorina saxatilis</name>
    <dbReference type="NCBI Taxonomy" id="31220"/>
    <lineage>
        <taxon>Eukaryota</taxon>
        <taxon>Metazoa</taxon>
        <taxon>Spiralia</taxon>
        <taxon>Lophotrochozoa</taxon>
        <taxon>Mollusca</taxon>
        <taxon>Gastropoda</taxon>
        <taxon>Caenogastropoda</taxon>
        <taxon>Littorinimorpha</taxon>
        <taxon>Littorinoidea</taxon>
        <taxon>Littorinidae</taxon>
        <taxon>Littorina</taxon>
    </lineage>
</organism>
<evidence type="ECO:0008006" key="4">
    <source>
        <dbReference type="Google" id="ProtNLM"/>
    </source>
</evidence>
<dbReference type="EMBL" id="JBAMIC010000007">
    <property type="protein sequence ID" value="KAK7105935.1"/>
    <property type="molecule type" value="Genomic_DNA"/>
</dbReference>
<dbReference type="Proteomes" id="UP001374579">
    <property type="component" value="Unassembled WGS sequence"/>
</dbReference>
<keyword evidence="3" id="KW-1185">Reference proteome</keyword>
<name>A0AAN9GGI8_9CAEN</name>
<keyword evidence="1" id="KW-0472">Membrane</keyword>
<keyword evidence="1" id="KW-0812">Transmembrane</keyword>
<evidence type="ECO:0000256" key="1">
    <source>
        <dbReference type="SAM" id="Phobius"/>
    </source>
</evidence>
<dbReference type="Gene3D" id="1.20.1250.20">
    <property type="entry name" value="MFS general substrate transporter like domains"/>
    <property type="match status" value="1"/>
</dbReference>
<accession>A0AAN9GGI8</accession>
<sequence length="77" mass="8355">MAPYHAGEVFVIAQAVSMTGPFMAPPIFAALTLHNSAGEWQLCFGITFAVLVLTSLLYVTFASSKKADWDEESTELN</sequence>
<feature type="transmembrane region" description="Helical" evidence="1">
    <location>
        <begin position="12"/>
        <end position="33"/>
    </location>
</feature>
<proteinExistence type="predicted"/>
<dbReference type="SUPFAM" id="SSF103473">
    <property type="entry name" value="MFS general substrate transporter"/>
    <property type="match status" value="1"/>
</dbReference>
<comment type="caution">
    <text evidence="2">The sequence shown here is derived from an EMBL/GenBank/DDBJ whole genome shotgun (WGS) entry which is preliminary data.</text>
</comment>
<reference evidence="2 3" key="1">
    <citation type="submission" date="2024-02" db="EMBL/GenBank/DDBJ databases">
        <title>Chromosome-scale genome assembly of the rough periwinkle Littorina saxatilis.</title>
        <authorList>
            <person name="De Jode A."/>
            <person name="Faria R."/>
            <person name="Formenti G."/>
            <person name="Sims Y."/>
            <person name="Smith T.P."/>
            <person name="Tracey A."/>
            <person name="Wood J.M.D."/>
            <person name="Zagrodzka Z.B."/>
            <person name="Johannesson K."/>
            <person name="Butlin R.K."/>
            <person name="Leder E.H."/>
        </authorList>
    </citation>
    <scope>NUCLEOTIDE SEQUENCE [LARGE SCALE GENOMIC DNA]</scope>
    <source>
        <strain evidence="2">Snail1</strain>
        <tissue evidence="2">Muscle</tissue>
    </source>
</reference>
<keyword evidence="1" id="KW-1133">Transmembrane helix</keyword>
<protein>
    <recommendedName>
        <fullName evidence="4">Major facilitator superfamily (MFS) profile domain-containing protein</fullName>
    </recommendedName>
</protein>
<evidence type="ECO:0000313" key="3">
    <source>
        <dbReference type="Proteomes" id="UP001374579"/>
    </source>
</evidence>
<feature type="transmembrane region" description="Helical" evidence="1">
    <location>
        <begin position="40"/>
        <end position="61"/>
    </location>
</feature>
<dbReference type="InterPro" id="IPR036259">
    <property type="entry name" value="MFS_trans_sf"/>
</dbReference>